<keyword evidence="1" id="KW-1133">Transmembrane helix</keyword>
<organism evidence="2 3">
    <name type="scientific">Flavonifractor plautii 1_3_50AFAA</name>
    <dbReference type="NCBI Taxonomy" id="742738"/>
    <lineage>
        <taxon>Bacteria</taxon>
        <taxon>Bacillati</taxon>
        <taxon>Bacillota</taxon>
        <taxon>Clostridia</taxon>
        <taxon>Eubacteriales</taxon>
        <taxon>Oscillospiraceae</taxon>
        <taxon>Flavonifractor</taxon>
    </lineage>
</organism>
<keyword evidence="1" id="KW-0472">Membrane</keyword>
<feature type="transmembrane region" description="Helical" evidence="1">
    <location>
        <begin position="116"/>
        <end position="137"/>
    </location>
</feature>
<feature type="transmembrane region" description="Helical" evidence="1">
    <location>
        <begin position="77"/>
        <end position="96"/>
    </location>
</feature>
<dbReference type="AlphaFoldDB" id="A0A096B9V7"/>
<dbReference type="PATRIC" id="fig|742738.3.peg.1712"/>
<dbReference type="Proteomes" id="UP000029585">
    <property type="component" value="Unassembled WGS sequence"/>
</dbReference>
<dbReference type="eggNOG" id="ENOG50327B6">
    <property type="taxonomic scope" value="Bacteria"/>
</dbReference>
<keyword evidence="3" id="KW-1185">Reference proteome</keyword>
<dbReference type="EMBL" id="ADLO01000054">
    <property type="protein sequence ID" value="KGF55830.1"/>
    <property type="molecule type" value="Genomic_DNA"/>
</dbReference>
<evidence type="ECO:0000313" key="2">
    <source>
        <dbReference type="EMBL" id="KGF55830.1"/>
    </source>
</evidence>
<comment type="caution">
    <text evidence="2">The sequence shown here is derived from an EMBL/GenBank/DDBJ whole genome shotgun (WGS) entry which is preliminary data.</text>
</comment>
<accession>A0A096B9V7</accession>
<dbReference type="HOGENOM" id="CLU_153811_0_0_9"/>
<evidence type="ECO:0000256" key="1">
    <source>
        <dbReference type="SAM" id="Phobius"/>
    </source>
</evidence>
<proteinExistence type="predicted"/>
<reference evidence="2 3" key="1">
    <citation type="submission" date="2011-08" db="EMBL/GenBank/DDBJ databases">
        <title>The Genome Sequence of Clostridium orbiscindens 1_3_50AFAA.</title>
        <authorList>
            <consortium name="The Broad Institute Genome Sequencing Platform"/>
            <person name="Earl A."/>
            <person name="Ward D."/>
            <person name="Feldgarden M."/>
            <person name="Gevers D."/>
            <person name="Daigneault M."/>
            <person name="Strauss J."/>
            <person name="Allen-Vercoe E."/>
            <person name="Young S.K."/>
            <person name="Zeng Q."/>
            <person name="Gargeya S."/>
            <person name="Fitzgerald M."/>
            <person name="Haas B."/>
            <person name="Abouelleil A."/>
            <person name="Alvarado L."/>
            <person name="Arachchi H.M."/>
            <person name="Berlin A."/>
            <person name="Brown A."/>
            <person name="Chapman S.B."/>
            <person name="Chen Z."/>
            <person name="Dunbar C."/>
            <person name="Freedman E."/>
            <person name="Gearin G."/>
            <person name="Gellesch M."/>
            <person name="Goldberg J."/>
            <person name="Griggs A."/>
            <person name="Gujja S."/>
            <person name="Heiman D."/>
            <person name="Howarth C."/>
            <person name="Larson L."/>
            <person name="Lui A."/>
            <person name="MacDonald P.J.P."/>
            <person name="Montmayeur A."/>
            <person name="Murphy C."/>
            <person name="Neiman D."/>
            <person name="Pearson M."/>
            <person name="Priest M."/>
            <person name="Roberts A."/>
            <person name="Saif S."/>
            <person name="Shea T."/>
            <person name="Shenoy N."/>
            <person name="Sisk P."/>
            <person name="Stolte C."/>
            <person name="Sykes S."/>
            <person name="Wortman J."/>
            <person name="Nusbaum C."/>
            <person name="Birren B."/>
        </authorList>
    </citation>
    <scope>NUCLEOTIDE SEQUENCE [LARGE SCALE GENOMIC DNA]</scope>
    <source>
        <strain evidence="2 3">1_3_50AFAA</strain>
    </source>
</reference>
<dbReference type="RefSeq" id="WP_007495629.1">
    <property type="nucleotide sequence ID" value="NZ_KN174162.1"/>
</dbReference>
<sequence>MKIAWYEPLFFLFFGAFHLHRVWGLADRESYAAFWLGVLTQKGPLYFGLMGLLAVLCLAGVATFFRNWGRNPWWRWIYLFGGSYVLFDLLAIAAGLSFWHSLLAWMFDVTSPCWNFLWGFFVLLGGASAALGLSLLVRRT</sequence>
<evidence type="ECO:0000313" key="3">
    <source>
        <dbReference type="Proteomes" id="UP000029585"/>
    </source>
</evidence>
<feature type="transmembrane region" description="Helical" evidence="1">
    <location>
        <begin position="44"/>
        <end position="65"/>
    </location>
</feature>
<keyword evidence="1" id="KW-0812">Transmembrane</keyword>
<dbReference type="GeneID" id="63973588"/>
<gene>
    <name evidence="2" type="ORF">HMPREF9460_01664</name>
</gene>
<protein>
    <recommendedName>
        <fullName evidence="4">DUF3995 domain-containing protein</fullName>
    </recommendedName>
</protein>
<evidence type="ECO:0008006" key="4">
    <source>
        <dbReference type="Google" id="ProtNLM"/>
    </source>
</evidence>
<name>A0A096B9V7_FLAPL</name>